<dbReference type="EMBL" id="CAOS01000013">
    <property type="protein sequence ID" value="CCO09064.1"/>
    <property type="molecule type" value="Genomic_DNA"/>
</dbReference>
<evidence type="ECO:0000259" key="1">
    <source>
        <dbReference type="Pfam" id="PF00578"/>
    </source>
</evidence>
<dbReference type="Proteomes" id="UP000009315">
    <property type="component" value="Unassembled WGS sequence"/>
</dbReference>
<evidence type="ECO:0000313" key="3">
    <source>
        <dbReference type="Proteomes" id="UP000009315"/>
    </source>
</evidence>
<evidence type="ECO:0000313" key="2">
    <source>
        <dbReference type="EMBL" id="CCO09064.1"/>
    </source>
</evidence>
<protein>
    <submittedName>
        <fullName evidence="2">Alkyl hydroperoxide reductase/ Thiol specific antioxidant/ Mal allergen domain protein (Modular protein)</fullName>
    </submittedName>
</protein>
<sequence>MNGQTQPEVYLKPCQYPNILLKPEQMAPDFTADAYYRGNRVTVKLKDFKNQWVVLFFYASDFTFV</sequence>
<dbReference type="SUPFAM" id="SSF52833">
    <property type="entry name" value="Thioredoxin-like"/>
    <property type="match status" value="1"/>
</dbReference>
<gene>
    <name evidence="2" type="ORF">DESHY_60236</name>
</gene>
<dbReference type="Pfam" id="PF00578">
    <property type="entry name" value="AhpC-TSA"/>
    <property type="match status" value="1"/>
</dbReference>
<accession>K8E0G2</accession>
<organism evidence="2 3">
    <name type="scientific">Desulforamulus hydrothermalis Lam5 = DSM 18033</name>
    <dbReference type="NCBI Taxonomy" id="1121428"/>
    <lineage>
        <taxon>Bacteria</taxon>
        <taxon>Bacillati</taxon>
        <taxon>Bacillota</taxon>
        <taxon>Clostridia</taxon>
        <taxon>Eubacteriales</taxon>
        <taxon>Peptococcaceae</taxon>
        <taxon>Desulforamulus</taxon>
    </lineage>
</organism>
<keyword evidence="3" id="KW-1185">Reference proteome</keyword>
<dbReference type="GO" id="GO:0016209">
    <property type="term" value="F:antioxidant activity"/>
    <property type="evidence" value="ECO:0007669"/>
    <property type="project" value="InterPro"/>
</dbReference>
<dbReference type="GO" id="GO:0016491">
    <property type="term" value="F:oxidoreductase activity"/>
    <property type="evidence" value="ECO:0007669"/>
    <property type="project" value="InterPro"/>
</dbReference>
<dbReference type="InterPro" id="IPR000866">
    <property type="entry name" value="AhpC/TSA"/>
</dbReference>
<dbReference type="STRING" id="1121428.DESHY_60236"/>
<dbReference type="Gene3D" id="3.40.30.10">
    <property type="entry name" value="Glutaredoxin"/>
    <property type="match status" value="1"/>
</dbReference>
<reference evidence="2 3" key="1">
    <citation type="journal article" date="2013" name="Genome Announc.">
        <title>Genome Sequence of the Sulfate-Reducing Bacterium Desulfotomaculum hydrothermale Lam5(T).</title>
        <authorList>
            <person name="Amin O."/>
            <person name="Fardeau M.L."/>
            <person name="Valette O."/>
            <person name="Hirschler-Rea A."/>
            <person name="Barbe V."/>
            <person name="Medigue C."/>
            <person name="Vacherie B."/>
            <person name="Ollivier B."/>
            <person name="Bertin P.N."/>
            <person name="Dolla A."/>
        </authorList>
    </citation>
    <scope>NUCLEOTIDE SEQUENCE [LARGE SCALE GENOMIC DNA]</scope>
    <source>
        <strain evidence="3">Lam5 / DSM 18033</strain>
    </source>
</reference>
<dbReference type="eggNOG" id="COG0450">
    <property type="taxonomic scope" value="Bacteria"/>
</dbReference>
<dbReference type="AlphaFoldDB" id="K8E0G2"/>
<dbReference type="InterPro" id="IPR036249">
    <property type="entry name" value="Thioredoxin-like_sf"/>
</dbReference>
<comment type="caution">
    <text evidence="2">The sequence shown here is derived from an EMBL/GenBank/DDBJ whole genome shotgun (WGS) entry which is preliminary data.</text>
</comment>
<proteinExistence type="predicted"/>
<feature type="domain" description="Alkyl hydroperoxide reductase subunit C/ Thiol specific antioxidant" evidence="1">
    <location>
        <begin position="24"/>
        <end position="65"/>
    </location>
</feature>
<name>K8E0G2_9FIRM</name>